<protein>
    <submittedName>
        <fullName evidence="1">Uncharacterized protein</fullName>
    </submittedName>
</protein>
<dbReference type="EMBL" id="LAZR01000314">
    <property type="protein sequence ID" value="KKN75185.1"/>
    <property type="molecule type" value="Genomic_DNA"/>
</dbReference>
<evidence type="ECO:0000313" key="1">
    <source>
        <dbReference type="EMBL" id="KKN75185.1"/>
    </source>
</evidence>
<gene>
    <name evidence="1" type="ORF">LCGC14_0383440</name>
</gene>
<dbReference type="AlphaFoldDB" id="A0A0F9T1L3"/>
<name>A0A0F9T1L3_9ZZZZ</name>
<reference evidence="1" key="1">
    <citation type="journal article" date="2015" name="Nature">
        <title>Complex archaea that bridge the gap between prokaryotes and eukaryotes.</title>
        <authorList>
            <person name="Spang A."/>
            <person name="Saw J.H."/>
            <person name="Jorgensen S.L."/>
            <person name="Zaremba-Niedzwiedzka K."/>
            <person name="Martijn J."/>
            <person name="Lind A.E."/>
            <person name="van Eijk R."/>
            <person name="Schleper C."/>
            <person name="Guy L."/>
            <person name="Ettema T.J."/>
        </authorList>
    </citation>
    <scope>NUCLEOTIDE SEQUENCE</scope>
</reference>
<sequence>MKRITSNPYPIAVSLADTQYDAQKAYDEGADAQLKSCEIQHLEEMIEWIEENTTACYSRDVPDVLSHYTLQSNPVELLKDKLKELRK</sequence>
<accession>A0A0F9T1L3</accession>
<organism evidence="1">
    <name type="scientific">marine sediment metagenome</name>
    <dbReference type="NCBI Taxonomy" id="412755"/>
    <lineage>
        <taxon>unclassified sequences</taxon>
        <taxon>metagenomes</taxon>
        <taxon>ecological metagenomes</taxon>
    </lineage>
</organism>
<comment type="caution">
    <text evidence="1">The sequence shown here is derived from an EMBL/GenBank/DDBJ whole genome shotgun (WGS) entry which is preliminary data.</text>
</comment>
<proteinExistence type="predicted"/>